<name>A0ABZ0HMM7_TRISK</name>
<keyword evidence="3" id="KW-1185">Reference proteome</keyword>
<organism evidence="2 3">
    <name type="scientific">Tritonibacter scottomollicae</name>
    <name type="common">Epibacterium scottomollicae</name>
    <dbReference type="NCBI Taxonomy" id="483013"/>
    <lineage>
        <taxon>Bacteria</taxon>
        <taxon>Pseudomonadati</taxon>
        <taxon>Pseudomonadota</taxon>
        <taxon>Alphaproteobacteria</taxon>
        <taxon>Rhodobacterales</taxon>
        <taxon>Paracoccaceae</taxon>
        <taxon>Tritonibacter</taxon>
    </lineage>
</organism>
<evidence type="ECO:0000259" key="1">
    <source>
        <dbReference type="Pfam" id="PF02317"/>
    </source>
</evidence>
<dbReference type="InterPro" id="IPR008927">
    <property type="entry name" value="6-PGluconate_DH-like_C_sf"/>
</dbReference>
<gene>
    <name evidence="2" type="ORF">R1T40_21930</name>
</gene>
<evidence type="ECO:0000313" key="2">
    <source>
        <dbReference type="EMBL" id="WOI35404.1"/>
    </source>
</evidence>
<reference evidence="2 3" key="1">
    <citation type="submission" date="2023-10" db="EMBL/GenBank/DDBJ databases">
        <title>Eight complete genome sequences of bacteria isolated from laboratory stock of Giant Kelp gametophytes.</title>
        <authorList>
            <person name="Tolentino B."/>
            <person name="Nuzhdin S."/>
        </authorList>
    </citation>
    <scope>NUCLEOTIDE SEQUENCE [LARGE SCALE GENOMIC DNA]</scope>
    <source>
        <strain evidence="2 3">LC.270.F.C4</strain>
        <plasmid evidence="2 3">unnamed4</plasmid>
    </source>
</reference>
<proteinExistence type="predicted"/>
<dbReference type="SUPFAM" id="SSF51735">
    <property type="entry name" value="NAD(P)-binding Rossmann-fold domains"/>
    <property type="match status" value="1"/>
</dbReference>
<evidence type="ECO:0000313" key="3">
    <source>
        <dbReference type="Proteomes" id="UP001302666"/>
    </source>
</evidence>
<dbReference type="InterPro" id="IPR013328">
    <property type="entry name" value="6PGD_dom2"/>
</dbReference>
<accession>A0ABZ0HMM7</accession>
<keyword evidence="2" id="KW-0614">Plasmid</keyword>
<geneLocation type="plasmid" evidence="2 3">
    <name>unnamed4</name>
</geneLocation>
<dbReference type="Proteomes" id="UP001302666">
    <property type="component" value="Plasmid unnamed4"/>
</dbReference>
<dbReference type="SUPFAM" id="SSF48179">
    <property type="entry name" value="6-phosphogluconate dehydrogenase C-terminal domain-like"/>
    <property type="match status" value="1"/>
</dbReference>
<dbReference type="InterPro" id="IPR003421">
    <property type="entry name" value="Opine_DH"/>
</dbReference>
<dbReference type="RefSeq" id="WP_317387093.1">
    <property type="nucleotide sequence ID" value="NZ_CP136707.1"/>
</dbReference>
<dbReference type="Pfam" id="PF02317">
    <property type="entry name" value="Octopine_DH"/>
    <property type="match status" value="1"/>
</dbReference>
<dbReference type="Gene3D" id="1.10.1040.10">
    <property type="entry name" value="N-(1-d-carboxylethyl)-l-norvaline Dehydrogenase, domain 2"/>
    <property type="match status" value="1"/>
</dbReference>
<sequence>MTGHIAIIGNSMLNIGAVMAADLTLGGEDTRLFLWPDQAELAEEAAANGGLTLLEPRAQTQSGQTGLAAPRIVTGSPAEAVEGAALVVMDVTGDEVERRFRDLLPYLSDGQVVHVNTHGYWPSLRVAAMLRKAGKFGVTLTEGVTPSIAAGREGAVITPHTLRQNVLAAAFPANRSEQARVQLHRIFHSFEMARDVLHSNLSGMNFLIHPGIALVNIGYFDRAGSRGEKISFYGTGNTENAMRMTELLDAERPGVAAQLDVPCPSVAEQVSKIYGLEHKPLGALVAEVPFYRDLPPLPADVWKAWMRWDIPNAHVPFVLLAEALGQPAPLHRALVEIMDGLVGMSSWQDGVTLSRLGLEGMTADAMTRLVRTGQA</sequence>
<dbReference type="Gene3D" id="3.40.50.720">
    <property type="entry name" value="NAD(P)-binding Rossmann-like Domain"/>
    <property type="match status" value="1"/>
</dbReference>
<dbReference type="InterPro" id="IPR036291">
    <property type="entry name" value="NAD(P)-bd_dom_sf"/>
</dbReference>
<feature type="domain" description="Opine dehydrogenase" evidence="1">
    <location>
        <begin position="193"/>
        <end position="339"/>
    </location>
</feature>
<dbReference type="EMBL" id="CP136707">
    <property type="protein sequence ID" value="WOI35404.1"/>
    <property type="molecule type" value="Genomic_DNA"/>
</dbReference>
<protein>
    <submittedName>
        <fullName evidence="2">NAD/NADP octopine/nopaline dehydrogenase family protein</fullName>
    </submittedName>
</protein>